<dbReference type="Pfam" id="PF19546">
    <property type="entry name" value="DUF6070"/>
    <property type="match status" value="1"/>
</dbReference>
<evidence type="ECO:0000313" key="2">
    <source>
        <dbReference type="Proteomes" id="UP000049472"/>
    </source>
</evidence>
<accession>A0A0M6WFV4</accession>
<keyword evidence="2" id="KW-1185">Reference proteome</keyword>
<dbReference type="RefSeq" id="WP_055061498.1">
    <property type="nucleotide sequence ID" value="NZ_CVRQ01000014.1"/>
</dbReference>
<evidence type="ECO:0000313" key="1">
    <source>
        <dbReference type="EMBL" id="CRL35261.1"/>
    </source>
</evidence>
<gene>
    <name evidence="1" type="ORF">T1815_10501</name>
</gene>
<reference evidence="2" key="1">
    <citation type="submission" date="2015-05" db="EMBL/GenBank/DDBJ databases">
        <authorList>
            <consortium name="Pathogen Informatics"/>
        </authorList>
    </citation>
    <scope>NUCLEOTIDE SEQUENCE [LARGE SCALE GENOMIC DNA]</scope>
    <source>
        <strain evidence="2">T1-815</strain>
    </source>
</reference>
<dbReference type="PROSITE" id="PS51257">
    <property type="entry name" value="PROKAR_LIPOPROTEIN"/>
    <property type="match status" value="1"/>
</dbReference>
<dbReference type="AlphaFoldDB" id="A0A0M6WFV4"/>
<dbReference type="EMBL" id="CVRQ01000014">
    <property type="protein sequence ID" value="CRL35261.1"/>
    <property type="molecule type" value="Genomic_DNA"/>
</dbReference>
<sequence>MLSKKIVRFLKSGFLVISIGFSMGISGCKGNTEEPVSSEPIEIVSEKGMDDNFINIPIDIYAEATTKNKLKDMETVRKVVERFGECGYAAVDCENRVDMTQIQNVIDFCDSVEKQEKAEVTILQVSSLGGFSVYHLQTEKGVVHVKRCYYGYKDGIMKSEDEGEYQTDYWRYTDDGYLMFSGTYFSEELYVLTLSSAEEHVAFRILPLDAKCRELNEKYLLPIGYELNNMFLVDWNEDDFGELNFYDMFDLLYPKLHNEKFPYVADDNLGIGAVYHIPKTEFENVIMEYFNIDSDKLQKKTIYDYQTQTYEYKPRGFYEIEYPEYPYSEVVGYKEHSDGTITLNVHVIYPYAGDSNVYMHDVTVRPLSDGGFQYVSNYIVSEEENNNITWHTPRLTEDEWNDIYGGQ</sequence>
<proteinExistence type="predicted"/>
<dbReference type="Proteomes" id="UP000049472">
    <property type="component" value="Unassembled WGS sequence"/>
</dbReference>
<evidence type="ECO:0008006" key="3">
    <source>
        <dbReference type="Google" id="ProtNLM"/>
    </source>
</evidence>
<protein>
    <recommendedName>
        <fullName evidence="3">Short-chain isoprenyl diphosphate synthase</fullName>
    </recommendedName>
</protein>
<organism evidence="1 2">
    <name type="scientific">Agathobacter rectalis</name>
    <dbReference type="NCBI Taxonomy" id="39491"/>
    <lineage>
        <taxon>Bacteria</taxon>
        <taxon>Bacillati</taxon>
        <taxon>Bacillota</taxon>
        <taxon>Clostridia</taxon>
        <taxon>Lachnospirales</taxon>
        <taxon>Lachnospiraceae</taxon>
        <taxon>Agathobacter</taxon>
    </lineage>
</organism>
<name>A0A0M6WFV4_9FIRM</name>
<dbReference type="InterPro" id="IPR045714">
    <property type="entry name" value="DUF6070"/>
</dbReference>